<dbReference type="GeneID" id="9620932"/>
<protein>
    <recommendedName>
        <fullName evidence="5">Cyclin-like domain-containing protein</fullName>
    </recommendedName>
</protein>
<dbReference type="Gene3D" id="1.10.472.10">
    <property type="entry name" value="Cyclin-like"/>
    <property type="match status" value="2"/>
</dbReference>
<dbReference type="KEGG" id="vcn:VOLCADRAFT_99592"/>
<evidence type="ECO:0000259" key="5">
    <source>
        <dbReference type="SMART" id="SM00385"/>
    </source>
</evidence>
<dbReference type="InterPro" id="IPR039361">
    <property type="entry name" value="Cyclin"/>
</dbReference>
<name>D8UI49_VOLCA</name>
<comment type="similarity">
    <text evidence="4">Belongs to the cyclin family.</text>
</comment>
<evidence type="ECO:0000256" key="4">
    <source>
        <dbReference type="RuleBase" id="RU000383"/>
    </source>
</evidence>
<accession>D8UI49</accession>
<dbReference type="InterPro" id="IPR048258">
    <property type="entry name" value="Cyclins_cyclin-box"/>
</dbReference>
<dbReference type="FunCoup" id="D8UI49">
    <property type="interactions" value="585"/>
</dbReference>
<evidence type="ECO:0000256" key="3">
    <source>
        <dbReference type="ARBA" id="ARBA00023306"/>
    </source>
</evidence>
<dbReference type="SUPFAM" id="SSF47954">
    <property type="entry name" value="Cyclin-like"/>
    <property type="match status" value="1"/>
</dbReference>
<dbReference type="SMART" id="SM00385">
    <property type="entry name" value="CYCLIN"/>
    <property type="match status" value="1"/>
</dbReference>
<dbReference type="STRING" id="3068.D8UI49"/>
<keyword evidence="7" id="KW-1185">Reference proteome</keyword>
<reference evidence="6 7" key="1">
    <citation type="journal article" date="2010" name="Science">
        <title>Genomic analysis of organismal complexity in the multicellular green alga Volvox carteri.</title>
        <authorList>
            <person name="Prochnik S.E."/>
            <person name="Umen J."/>
            <person name="Nedelcu A.M."/>
            <person name="Hallmann A."/>
            <person name="Miller S.M."/>
            <person name="Nishii I."/>
            <person name="Ferris P."/>
            <person name="Kuo A."/>
            <person name="Mitros T."/>
            <person name="Fritz-Laylin L.K."/>
            <person name="Hellsten U."/>
            <person name="Chapman J."/>
            <person name="Simakov O."/>
            <person name="Rensing S.A."/>
            <person name="Terry A."/>
            <person name="Pangilinan J."/>
            <person name="Kapitonov V."/>
            <person name="Jurka J."/>
            <person name="Salamov A."/>
            <person name="Shapiro H."/>
            <person name="Schmutz J."/>
            <person name="Grimwood J."/>
            <person name="Lindquist E."/>
            <person name="Lucas S."/>
            <person name="Grigoriev I.V."/>
            <person name="Schmitt R."/>
            <person name="Kirk D."/>
            <person name="Rokhsar D.S."/>
        </authorList>
    </citation>
    <scope>NUCLEOTIDE SEQUENCE [LARGE SCALE GENOMIC DNA]</scope>
    <source>
        <strain evidence="7">f. Nagariensis / Eve</strain>
    </source>
</reference>
<dbReference type="AlphaFoldDB" id="D8UI49"/>
<dbReference type="GO" id="GO:0051301">
    <property type="term" value="P:cell division"/>
    <property type="evidence" value="ECO:0007669"/>
    <property type="project" value="UniProtKB-KW"/>
</dbReference>
<dbReference type="eggNOG" id="KOG0654">
    <property type="taxonomic scope" value="Eukaryota"/>
</dbReference>
<evidence type="ECO:0000256" key="2">
    <source>
        <dbReference type="ARBA" id="ARBA00023127"/>
    </source>
</evidence>
<dbReference type="PANTHER" id="PTHR10177">
    <property type="entry name" value="CYCLINS"/>
    <property type="match status" value="1"/>
</dbReference>
<dbReference type="Pfam" id="PF00134">
    <property type="entry name" value="Cyclin_N"/>
    <property type="match status" value="1"/>
</dbReference>
<proteinExistence type="inferred from homology"/>
<keyword evidence="1" id="KW-0132">Cell division</keyword>
<dbReference type="InterPro" id="IPR004367">
    <property type="entry name" value="Cyclin_C-dom"/>
</dbReference>
<gene>
    <name evidence="6" type="ORF">VOLCADRAFT_99592</name>
</gene>
<dbReference type="RefSeq" id="XP_002958319.1">
    <property type="nucleotide sequence ID" value="XM_002958273.1"/>
</dbReference>
<dbReference type="PROSITE" id="PS00292">
    <property type="entry name" value="CYCLINS"/>
    <property type="match status" value="1"/>
</dbReference>
<keyword evidence="3" id="KW-0131">Cell cycle</keyword>
<dbReference type="Pfam" id="PF02984">
    <property type="entry name" value="Cyclin_C"/>
    <property type="match status" value="1"/>
</dbReference>
<keyword evidence="2 4" id="KW-0195">Cyclin</keyword>
<dbReference type="Proteomes" id="UP000001058">
    <property type="component" value="Unassembled WGS sequence"/>
</dbReference>
<dbReference type="InterPro" id="IPR036915">
    <property type="entry name" value="Cyclin-like_sf"/>
</dbReference>
<dbReference type="InterPro" id="IPR006671">
    <property type="entry name" value="Cyclin_N"/>
</dbReference>
<sequence length="372" mass="41758">MVAALLAKLTPITFCSDRCLKELFNVRQSQQFHAISGSHCKDNTLICEEDGSCLEPCHEPVHRDPPGTALVAATTRSIDFFDAADARDVIRNELTRLQEVRFEPTLPEARRFSEDDRPRIVSWLVQVVTALELTKETLHSAVSLVDRYITATEAHPPEAVLQLLALGCLSTAAKHEEVAQRSSDEWVRLAVDADSRSIYERLDLNRMEWLLLETVEWRIRVPNTLTFMRQYQAVLMNRGLIPGDPESAQLFKEHAEFMAEVSLLYNEFLNFGYSTVAVAALTLAAWYSQSASGAELSTRMPAVPVIKIVSDLAAFVDVDVSCLAPGLDRCMELMNHLHSHVVGRHTWGCIPDLGLLEPVATRYPQVFKRIDE</sequence>
<evidence type="ECO:0000313" key="7">
    <source>
        <dbReference type="Proteomes" id="UP000001058"/>
    </source>
</evidence>
<feature type="domain" description="Cyclin-like" evidence="5">
    <location>
        <begin position="122"/>
        <end position="213"/>
    </location>
</feature>
<evidence type="ECO:0000256" key="1">
    <source>
        <dbReference type="ARBA" id="ARBA00022618"/>
    </source>
</evidence>
<evidence type="ECO:0000313" key="6">
    <source>
        <dbReference type="EMBL" id="EFJ40612.1"/>
    </source>
</evidence>
<organism evidence="7">
    <name type="scientific">Volvox carteri f. nagariensis</name>
    <dbReference type="NCBI Taxonomy" id="3068"/>
    <lineage>
        <taxon>Eukaryota</taxon>
        <taxon>Viridiplantae</taxon>
        <taxon>Chlorophyta</taxon>
        <taxon>core chlorophytes</taxon>
        <taxon>Chlorophyceae</taxon>
        <taxon>CS clade</taxon>
        <taxon>Chlamydomonadales</taxon>
        <taxon>Volvocaceae</taxon>
        <taxon>Volvox</taxon>
    </lineage>
</organism>
<dbReference type="InParanoid" id="D8UI49"/>
<dbReference type="InterPro" id="IPR013763">
    <property type="entry name" value="Cyclin-like_dom"/>
</dbReference>
<dbReference type="EMBL" id="GL378411">
    <property type="protein sequence ID" value="EFJ40612.1"/>
    <property type="molecule type" value="Genomic_DNA"/>
</dbReference>
<dbReference type="OrthoDB" id="2013528at2759"/>